<name>B2JD16_PARP8</name>
<sequence>MDRAAALGQPNPDRADIERIERMLRHCMVLARGAEVSFFELTDATEMLRKAKRELARIQSDASVDHVYNFFVTAYHVIDYVKEGGSVSREELQALRTDWMIQYCADVCNKAKHMRLTRRDDVTPVRFSGTVGGAPIGMLPLNATDERWVMWQDGTYVEMVSFARATVVRLEQFFIANKIPL</sequence>
<dbReference type="eggNOG" id="ENOG5033F2X">
    <property type="taxonomic scope" value="Bacteria"/>
</dbReference>
<dbReference type="KEGG" id="bph:Bphy_1893"/>
<keyword evidence="2" id="KW-1185">Reference proteome</keyword>
<organism evidence="1 2">
    <name type="scientific">Paraburkholderia phymatum (strain DSM 17167 / CIP 108236 / LMG 21445 / STM815)</name>
    <name type="common">Burkholderia phymatum</name>
    <dbReference type="NCBI Taxonomy" id="391038"/>
    <lineage>
        <taxon>Bacteria</taxon>
        <taxon>Pseudomonadati</taxon>
        <taxon>Pseudomonadota</taxon>
        <taxon>Betaproteobacteria</taxon>
        <taxon>Burkholderiales</taxon>
        <taxon>Burkholderiaceae</taxon>
        <taxon>Paraburkholderia</taxon>
    </lineage>
</organism>
<reference evidence="2" key="1">
    <citation type="journal article" date="2014" name="Stand. Genomic Sci.">
        <title>Complete genome sequence of Burkholderia phymatum STM815(T), a broad host range and efficient nitrogen-fixing symbiont of Mimosa species.</title>
        <authorList>
            <person name="Moulin L."/>
            <person name="Klonowska A."/>
            <person name="Caroline B."/>
            <person name="Booth K."/>
            <person name="Vriezen J.A."/>
            <person name="Melkonian R."/>
            <person name="James E.K."/>
            <person name="Young J.P."/>
            <person name="Bena G."/>
            <person name="Hauser L."/>
            <person name="Land M."/>
            <person name="Kyrpides N."/>
            <person name="Bruce D."/>
            <person name="Chain P."/>
            <person name="Copeland A."/>
            <person name="Pitluck S."/>
            <person name="Woyke T."/>
            <person name="Lizotte-Waniewski M."/>
            <person name="Bristow J."/>
            <person name="Riley M."/>
        </authorList>
    </citation>
    <scope>NUCLEOTIDE SEQUENCE [LARGE SCALE GENOMIC DNA]</scope>
    <source>
        <strain evidence="2">DSM 17167 / CIP 108236 / LMG 21445 / STM815</strain>
    </source>
</reference>
<gene>
    <name evidence="1" type="ordered locus">Bphy_1893</name>
</gene>
<evidence type="ECO:0000313" key="1">
    <source>
        <dbReference type="EMBL" id="ACC71072.1"/>
    </source>
</evidence>
<proteinExistence type="predicted"/>
<accession>B2JD16</accession>
<dbReference type="Proteomes" id="UP000001192">
    <property type="component" value="Chromosome 1"/>
</dbReference>
<dbReference type="AlphaFoldDB" id="B2JD16"/>
<evidence type="ECO:0000313" key="2">
    <source>
        <dbReference type="Proteomes" id="UP000001192"/>
    </source>
</evidence>
<dbReference type="HOGENOM" id="CLU_1486413_0_0_4"/>
<dbReference type="STRING" id="391038.Bphy_1893"/>
<protein>
    <submittedName>
        <fullName evidence="1">Uncharacterized protein</fullName>
    </submittedName>
</protein>
<dbReference type="EMBL" id="CP001043">
    <property type="protein sequence ID" value="ACC71072.1"/>
    <property type="molecule type" value="Genomic_DNA"/>
</dbReference>